<dbReference type="NCBIfam" id="TIGR01916">
    <property type="entry name" value="F420_cofE"/>
    <property type="match status" value="1"/>
</dbReference>
<dbReference type="Pfam" id="PF01996">
    <property type="entry name" value="F420_ligase"/>
    <property type="match status" value="1"/>
</dbReference>
<keyword evidence="5" id="KW-0630">Potassium</keyword>
<dbReference type="Gene3D" id="3.30.1330.100">
    <property type="entry name" value="CofE-like"/>
    <property type="match status" value="1"/>
</dbReference>
<gene>
    <name evidence="9" type="primary">cofE</name>
    <name evidence="9" type="ORF">ABC974_06520</name>
</gene>
<evidence type="ECO:0000256" key="5">
    <source>
        <dbReference type="ARBA" id="ARBA00022958"/>
    </source>
</evidence>
<comment type="caution">
    <text evidence="9">The sequence shown here is derived from an EMBL/GenBank/DDBJ whole genome shotgun (WGS) entry which is preliminary data.</text>
</comment>
<keyword evidence="3" id="KW-0547">Nucleotide-binding</keyword>
<dbReference type="GO" id="GO:0052618">
    <property type="term" value="F:coenzyme F420-0:L-glutamate ligase activity"/>
    <property type="evidence" value="ECO:0007669"/>
    <property type="project" value="UniProtKB-EC"/>
</dbReference>
<dbReference type="PANTHER" id="PTHR47917:SF1">
    <property type="entry name" value="COENZYME F420:L-GLUTAMATE LIGASE"/>
    <property type="match status" value="1"/>
</dbReference>
<reference evidence="9 10" key="1">
    <citation type="submission" date="2024-05" db="EMBL/GenBank/DDBJ databases">
        <authorList>
            <person name="Liu Q."/>
            <person name="Xin Y.-H."/>
        </authorList>
    </citation>
    <scope>NUCLEOTIDE SEQUENCE [LARGE SCALE GENOMIC DNA]</scope>
    <source>
        <strain evidence="9 10">CGMCC 1.10181</strain>
    </source>
</reference>
<evidence type="ECO:0000313" key="10">
    <source>
        <dbReference type="Proteomes" id="UP001419910"/>
    </source>
</evidence>
<evidence type="ECO:0000256" key="7">
    <source>
        <dbReference type="ARBA" id="ARBA00023211"/>
    </source>
</evidence>
<dbReference type="SUPFAM" id="SSF144010">
    <property type="entry name" value="CofE-like"/>
    <property type="match status" value="1"/>
</dbReference>
<keyword evidence="1 9" id="KW-0436">Ligase</keyword>
<protein>
    <submittedName>
        <fullName evidence="9">Coenzyme F420-0:L-glutamate ligase</fullName>
        <ecNumber evidence="9">6.3.2.31</ecNumber>
    </submittedName>
</protein>
<name>A0ABU9Y0G2_9SPHN</name>
<keyword evidence="4" id="KW-0460">Magnesium</keyword>
<keyword evidence="10" id="KW-1185">Reference proteome</keyword>
<keyword evidence="6" id="KW-0342">GTP-binding</keyword>
<keyword evidence="7" id="KW-0464">Manganese</keyword>
<dbReference type="EC" id="6.3.2.31" evidence="9"/>
<organism evidence="9 10">
    <name type="scientific">Sphingomonas oligophenolica</name>
    <dbReference type="NCBI Taxonomy" id="301154"/>
    <lineage>
        <taxon>Bacteria</taxon>
        <taxon>Pseudomonadati</taxon>
        <taxon>Pseudomonadota</taxon>
        <taxon>Alphaproteobacteria</taxon>
        <taxon>Sphingomonadales</taxon>
        <taxon>Sphingomonadaceae</taxon>
        <taxon>Sphingomonas</taxon>
    </lineage>
</organism>
<evidence type="ECO:0000256" key="6">
    <source>
        <dbReference type="ARBA" id="ARBA00023134"/>
    </source>
</evidence>
<dbReference type="EMBL" id="JBDIME010000003">
    <property type="protein sequence ID" value="MEN2789273.1"/>
    <property type="molecule type" value="Genomic_DNA"/>
</dbReference>
<accession>A0ABU9Y0G2</accession>
<evidence type="ECO:0000313" key="9">
    <source>
        <dbReference type="EMBL" id="MEN2789273.1"/>
    </source>
</evidence>
<dbReference type="InterPro" id="IPR008225">
    <property type="entry name" value="F420-0_g-glutamyl_ligase"/>
</dbReference>
<proteinExistence type="predicted"/>
<evidence type="ECO:0000256" key="3">
    <source>
        <dbReference type="ARBA" id="ARBA00022741"/>
    </source>
</evidence>
<evidence type="ECO:0000259" key="8">
    <source>
        <dbReference type="Pfam" id="PF01996"/>
    </source>
</evidence>
<dbReference type="Proteomes" id="UP001419910">
    <property type="component" value="Unassembled WGS sequence"/>
</dbReference>
<feature type="domain" description="Coenzyme F420:L-glutamate ligase-like" evidence="8">
    <location>
        <begin position="12"/>
        <end position="230"/>
    </location>
</feature>
<evidence type="ECO:0000256" key="2">
    <source>
        <dbReference type="ARBA" id="ARBA00022723"/>
    </source>
</evidence>
<keyword evidence="2" id="KW-0479">Metal-binding</keyword>
<evidence type="ECO:0000256" key="1">
    <source>
        <dbReference type="ARBA" id="ARBA00022598"/>
    </source>
</evidence>
<dbReference type="RefSeq" id="WP_343891927.1">
    <property type="nucleotide sequence ID" value="NZ_BAAAEH010000047.1"/>
</dbReference>
<sequence length="254" mass="26602">MTISILPVKGVGEITPGTDLARVLTDAMEGDDAIALSDGDILVVTQKIVSKAEGRYCDLRHIVPSPEAEELAAVTRKDPRLVEMILRESEAVVRSAPFVLITRHRLGMVMANAGIDQSNLGPGGEDRILLLPLDPDASAEGIRDTVYRRTGQSVAVVISDSFGRPWRNGVVNVAIGAAGLASIVDERGKADRNGRILGVTQVALADAVASAAGLIMGEAAEGIPAAIVRGVALHSAHASPARALLRPAAEDLFR</sequence>
<dbReference type="InterPro" id="IPR002847">
    <property type="entry name" value="F420-0_gamma-glut_ligase-dom"/>
</dbReference>
<evidence type="ECO:0000256" key="4">
    <source>
        <dbReference type="ARBA" id="ARBA00022842"/>
    </source>
</evidence>
<dbReference type="Gene3D" id="3.90.1660.10">
    <property type="entry name" value="CofE-like domain"/>
    <property type="match status" value="1"/>
</dbReference>
<dbReference type="PANTHER" id="PTHR47917">
    <property type="match status" value="1"/>
</dbReference>